<feature type="repeat" description="WD" evidence="7">
    <location>
        <begin position="68"/>
        <end position="98"/>
    </location>
</feature>
<dbReference type="PANTHER" id="PTHR44040:SF1">
    <property type="entry name" value="RETINOBLASTOMA-BINDING PROTEIN 5"/>
    <property type="match status" value="1"/>
</dbReference>
<dbReference type="InterPro" id="IPR015943">
    <property type="entry name" value="WD40/YVTN_repeat-like_dom_sf"/>
</dbReference>
<gene>
    <name evidence="9" type="ORF">AB6A40_010753</name>
</gene>
<evidence type="ECO:0000256" key="3">
    <source>
        <dbReference type="ARBA" id="ARBA00022574"/>
    </source>
</evidence>
<protein>
    <recommendedName>
        <fullName evidence="8">Translation initiation factor beta propellor-like domain-containing protein</fullName>
    </recommendedName>
</protein>
<proteinExistence type="predicted"/>
<keyword evidence="10" id="KW-1185">Reference proteome</keyword>
<dbReference type="Gene3D" id="2.130.10.10">
    <property type="entry name" value="YVTN repeat-like/Quinoprotein amine dehydrogenase"/>
    <property type="match status" value="1"/>
</dbReference>
<dbReference type="InterPro" id="IPR001680">
    <property type="entry name" value="WD40_rpt"/>
</dbReference>
<accession>A0ABD6EVQ5</accession>
<keyword evidence="4" id="KW-0677">Repeat</keyword>
<dbReference type="InterPro" id="IPR036322">
    <property type="entry name" value="WD40_repeat_dom_sf"/>
</dbReference>
<keyword evidence="2" id="KW-0396">Initiation factor</keyword>
<feature type="domain" description="Translation initiation factor beta propellor-like" evidence="8">
    <location>
        <begin position="19"/>
        <end position="99"/>
    </location>
</feature>
<dbReference type="PANTHER" id="PTHR44040">
    <property type="entry name" value="RETINOBLASTOMA-BINDING PROTEIN 5"/>
    <property type="match status" value="1"/>
</dbReference>
<sequence>MMCSELLDKNFGVCFPEELDGCLDVQQGSANCCKFNRWGSLVAVGSIDGRVYIFDIITKGIVKSWVCHGYPITDLSWSRNGRLLMTAATDWSIAIWNVYHGTGFKRFVFGAPIVSASFNPRNDHQILVIHLSGNPVIKDIIANEQTEVKFDISLDDQAGDVTVASFDRRGKYIITGTSKGRIMIYNVQKAELQTFVRQNVSHQIFCTSHDLAYQTTSLSYTISEMLPIR</sequence>
<keyword evidence="6" id="KW-0539">Nucleus</keyword>
<dbReference type="PROSITE" id="PS50294">
    <property type="entry name" value="WD_REPEATS_REGION"/>
    <property type="match status" value="1"/>
</dbReference>
<dbReference type="InterPro" id="IPR013979">
    <property type="entry name" value="TIF_beta_prop-like"/>
</dbReference>
<evidence type="ECO:0000256" key="7">
    <source>
        <dbReference type="PROSITE-ProRule" id="PRU00221"/>
    </source>
</evidence>
<evidence type="ECO:0000259" key="8">
    <source>
        <dbReference type="Pfam" id="PF08662"/>
    </source>
</evidence>
<dbReference type="AlphaFoldDB" id="A0ABD6EVQ5"/>
<dbReference type="EMBL" id="JBGFUD010015010">
    <property type="protein sequence ID" value="MFH4984044.1"/>
    <property type="molecule type" value="Genomic_DNA"/>
</dbReference>
<dbReference type="InterPro" id="IPR037850">
    <property type="entry name" value="RBBP5/Swd1"/>
</dbReference>
<comment type="caution">
    <text evidence="9">The sequence shown here is derived from an EMBL/GenBank/DDBJ whole genome shotgun (WGS) entry which is preliminary data.</text>
</comment>
<evidence type="ECO:0000256" key="5">
    <source>
        <dbReference type="ARBA" id="ARBA00022917"/>
    </source>
</evidence>
<keyword evidence="5" id="KW-0648">Protein biosynthesis</keyword>
<name>A0ABD6EVQ5_9BILA</name>
<dbReference type="InterPro" id="IPR019775">
    <property type="entry name" value="WD40_repeat_CS"/>
</dbReference>
<comment type="subcellular location">
    <subcellularLocation>
        <location evidence="1">Nucleus</location>
    </subcellularLocation>
</comment>
<dbReference type="PROSITE" id="PS50082">
    <property type="entry name" value="WD_REPEATS_2"/>
    <property type="match status" value="1"/>
</dbReference>
<dbReference type="Pfam" id="PF08662">
    <property type="entry name" value="eIF2A"/>
    <property type="match status" value="1"/>
</dbReference>
<evidence type="ECO:0000256" key="4">
    <source>
        <dbReference type="ARBA" id="ARBA00022737"/>
    </source>
</evidence>
<dbReference type="SUPFAM" id="SSF50978">
    <property type="entry name" value="WD40 repeat-like"/>
    <property type="match status" value="1"/>
</dbReference>
<dbReference type="GO" id="GO:0005634">
    <property type="term" value="C:nucleus"/>
    <property type="evidence" value="ECO:0007669"/>
    <property type="project" value="UniProtKB-SubCell"/>
</dbReference>
<dbReference type="Proteomes" id="UP001608902">
    <property type="component" value="Unassembled WGS sequence"/>
</dbReference>
<evidence type="ECO:0000256" key="2">
    <source>
        <dbReference type="ARBA" id="ARBA00022540"/>
    </source>
</evidence>
<organism evidence="9 10">
    <name type="scientific">Gnathostoma spinigerum</name>
    <dbReference type="NCBI Taxonomy" id="75299"/>
    <lineage>
        <taxon>Eukaryota</taxon>
        <taxon>Metazoa</taxon>
        <taxon>Ecdysozoa</taxon>
        <taxon>Nematoda</taxon>
        <taxon>Chromadorea</taxon>
        <taxon>Rhabditida</taxon>
        <taxon>Spirurina</taxon>
        <taxon>Gnathostomatomorpha</taxon>
        <taxon>Gnathostomatoidea</taxon>
        <taxon>Gnathostomatidae</taxon>
        <taxon>Gnathostoma</taxon>
    </lineage>
</organism>
<dbReference type="GO" id="GO:0003743">
    <property type="term" value="F:translation initiation factor activity"/>
    <property type="evidence" value="ECO:0007669"/>
    <property type="project" value="UniProtKB-KW"/>
</dbReference>
<evidence type="ECO:0000313" key="9">
    <source>
        <dbReference type="EMBL" id="MFH4984044.1"/>
    </source>
</evidence>
<evidence type="ECO:0000313" key="10">
    <source>
        <dbReference type="Proteomes" id="UP001608902"/>
    </source>
</evidence>
<evidence type="ECO:0000256" key="1">
    <source>
        <dbReference type="ARBA" id="ARBA00004123"/>
    </source>
</evidence>
<evidence type="ECO:0000256" key="6">
    <source>
        <dbReference type="ARBA" id="ARBA00023242"/>
    </source>
</evidence>
<reference evidence="9 10" key="1">
    <citation type="submission" date="2024-08" db="EMBL/GenBank/DDBJ databases">
        <title>Gnathostoma spinigerum genome.</title>
        <authorList>
            <person name="Gonzalez-Bertolin B."/>
            <person name="Monzon S."/>
            <person name="Zaballos A."/>
            <person name="Jimenez P."/>
            <person name="Dekumyoy P."/>
            <person name="Varona S."/>
            <person name="Cuesta I."/>
            <person name="Sumanam S."/>
            <person name="Adisakwattana P."/>
            <person name="Gasser R.B."/>
            <person name="Hernandez-Gonzalez A."/>
            <person name="Young N.D."/>
            <person name="Perteguer M.J."/>
        </authorList>
    </citation>
    <scope>NUCLEOTIDE SEQUENCE [LARGE SCALE GENOMIC DNA]</scope>
    <source>
        <strain evidence="9">AL3</strain>
        <tissue evidence="9">Liver</tissue>
    </source>
</reference>
<dbReference type="PROSITE" id="PS00678">
    <property type="entry name" value="WD_REPEATS_1"/>
    <property type="match status" value="1"/>
</dbReference>
<dbReference type="SMART" id="SM00320">
    <property type="entry name" value="WD40"/>
    <property type="match status" value="3"/>
</dbReference>
<keyword evidence="3 7" id="KW-0853">WD repeat</keyword>